<gene>
    <name evidence="14" type="ORF">CDAR_108821</name>
</gene>
<feature type="domain" description="C2H2-type" evidence="13">
    <location>
        <begin position="341"/>
        <end position="368"/>
    </location>
</feature>
<accession>A0AAV4V5I9</accession>
<evidence type="ECO:0000256" key="4">
    <source>
        <dbReference type="ARBA" id="ARBA00022737"/>
    </source>
</evidence>
<keyword evidence="4" id="KW-0677">Repeat</keyword>
<feature type="compositionally biased region" description="Polar residues" evidence="12">
    <location>
        <begin position="31"/>
        <end position="42"/>
    </location>
</feature>
<evidence type="ECO:0000256" key="7">
    <source>
        <dbReference type="ARBA" id="ARBA00023015"/>
    </source>
</evidence>
<evidence type="ECO:0000256" key="9">
    <source>
        <dbReference type="ARBA" id="ARBA00023163"/>
    </source>
</evidence>
<evidence type="ECO:0000256" key="1">
    <source>
        <dbReference type="ARBA" id="ARBA00004123"/>
    </source>
</evidence>
<feature type="domain" description="C2H2-type" evidence="13">
    <location>
        <begin position="505"/>
        <end position="532"/>
    </location>
</feature>
<dbReference type="GO" id="GO:0005634">
    <property type="term" value="C:nucleus"/>
    <property type="evidence" value="ECO:0007669"/>
    <property type="project" value="UniProtKB-SubCell"/>
</dbReference>
<dbReference type="GO" id="GO:0008270">
    <property type="term" value="F:zinc ion binding"/>
    <property type="evidence" value="ECO:0007669"/>
    <property type="project" value="UniProtKB-KW"/>
</dbReference>
<keyword evidence="9" id="KW-0804">Transcription</keyword>
<evidence type="ECO:0000256" key="11">
    <source>
        <dbReference type="PROSITE-ProRule" id="PRU00042"/>
    </source>
</evidence>
<dbReference type="FunFam" id="3.30.160.60:FF:000446">
    <property type="entry name" value="Zinc finger protein"/>
    <property type="match status" value="1"/>
</dbReference>
<keyword evidence="5 11" id="KW-0863">Zinc-finger</keyword>
<dbReference type="PANTHER" id="PTHR24393">
    <property type="entry name" value="ZINC FINGER PROTEIN"/>
    <property type="match status" value="1"/>
</dbReference>
<reference evidence="14 15" key="1">
    <citation type="submission" date="2021-06" db="EMBL/GenBank/DDBJ databases">
        <title>Caerostris darwini draft genome.</title>
        <authorList>
            <person name="Kono N."/>
            <person name="Arakawa K."/>
        </authorList>
    </citation>
    <scope>NUCLEOTIDE SEQUENCE [LARGE SCALE GENOMIC DNA]</scope>
</reference>
<keyword evidence="15" id="KW-1185">Reference proteome</keyword>
<keyword evidence="7" id="KW-0805">Transcription regulation</keyword>
<feature type="domain" description="C2H2-type" evidence="13">
    <location>
        <begin position="451"/>
        <end position="478"/>
    </location>
</feature>
<keyword evidence="10" id="KW-0539">Nucleus</keyword>
<evidence type="ECO:0000313" key="14">
    <source>
        <dbReference type="EMBL" id="GIY65412.1"/>
    </source>
</evidence>
<dbReference type="Proteomes" id="UP001054837">
    <property type="component" value="Unassembled WGS sequence"/>
</dbReference>
<evidence type="ECO:0000256" key="12">
    <source>
        <dbReference type="SAM" id="MobiDB-lite"/>
    </source>
</evidence>
<feature type="domain" description="C2H2-type" evidence="13">
    <location>
        <begin position="423"/>
        <end position="450"/>
    </location>
</feature>
<dbReference type="FunFam" id="3.30.160.60:FF:000065">
    <property type="entry name" value="B-cell CLL/lymphoma 6, member B"/>
    <property type="match status" value="1"/>
</dbReference>
<feature type="region of interest" description="Disordered" evidence="12">
    <location>
        <begin position="220"/>
        <end position="251"/>
    </location>
</feature>
<evidence type="ECO:0000313" key="15">
    <source>
        <dbReference type="Proteomes" id="UP001054837"/>
    </source>
</evidence>
<feature type="region of interest" description="Disordered" evidence="12">
    <location>
        <begin position="21"/>
        <end position="46"/>
    </location>
</feature>
<feature type="compositionally biased region" description="Basic residues" evidence="12">
    <location>
        <begin position="228"/>
        <end position="243"/>
    </location>
</feature>
<evidence type="ECO:0000256" key="2">
    <source>
        <dbReference type="ARBA" id="ARBA00006991"/>
    </source>
</evidence>
<feature type="domain" description="C2H2-type" evidence="13">
    <location>
        <begin position="284"/>
        <end position="311"/>
    </location>
</feature>
<sequence length="587" mass="67468">MNPEGNSNRPSVDPIISVEEESHSAGCLQKENLQNSPETESGTMDECATLYSEFSEENTDDSRLPPIYYGPSTSTGLTHSEIQMEEEILDDWSLSTSYYLSSTSPEITDSGTPHLEENAGDCSLPTYYRPSTATGITDSDTSPSEIQMEEEMKKFLSTTYYLSSTSPEITDSGTPHLEENAGDCSFPPTYCGPSTSTGMTHLEENAGDCSLPPTYYGPSTSTGITHSVKPRLKKNRGKNKSSRGSKGIKEQRRRITEFHSYAYAYTPSASRSVQRWRRRRTACYNCPQCPYRTHHSGHLRYHMRVHSGEKPYECEVCGNRFTVKCNLKNHLLKHNIREECRKCDRCHTEFVQERHLDSHKRVHTDKEIECSKCKRTFTNKCDLTMHVRTHVSDEEWESGDDGDPPSSQNAKPHHRSPPQRWRYKCPMCSYSTPNTTHLREHILWHSGKRPHACFVCDQRLRGRGNLRRHLFTHAAKEFRCEMCHKRFGQKRYLNLHRRTHGKKKFVCDACGMGFTLKRNLVHHRERHVTEDEHQFSACEDQLAHRDELHAYERPHSAEKPRRCHICDRGFSKLASLSRAEAIVIWSS</sequence>
<dbReference type="PROSITE" id="PS50157">
    <property type="entry name" value="ZINC_FINGER_C2H2_2"/>
    <property type="match status" value="8"/>
</dbReference>
<feature type="region of interest" description="Disordered" evidence="12">
    <location>
        <begin position="393"/>
        <end position="419"/>
    </location>
</feature>
<keyword evidence="8" id="KW-0238">DNA-binding</keyword>
<evidence type="ECO:0000256" key="6">
    <source>
        <dbReference type="ARBA" id="ARBA00022833"/>
    </source>
</evidence>
<dbReference type="InterPro" id="IPR013087">
    <property type="entry name" value="Znf_C2H2_type"/>
</dbReference>
<dbReference type="GO" id="GO:0000978">
    <property type="term" value="F:RNA polymerase II cis-regulatory region sequence-specific DNA binding"/>
    <property type="evidence" value="ECO:0007669"/>
    <property type="project" value="TreeGrafter"/>
</dbReference>
<dbReference type="SUPFAM" id="SSF57667">
    <property type="entry name" value="beta-beta-alpha zinc fingers"/>
    <property type="match status" value="5"/>
</dbReference>
<comment type="similarity">
    <text evidence="2">Belongs to the krueppel C2H2-type zinc-finger protein family.</text>
</comment>
<dbReference type="Gene3D" id="3.30.160.60">
    <property type="entry name" value="Classic Zinc Finger"/>
    <property type="match status" value="6"/>
</dbReference>
<dbReference type="EMBL" id="BPLQ01012418">
    <property type="protein sequence ID" value="GIY65412.1"/>
    <property type="molecule type" value="Genomic_DNA"/>
</dbReference>
<dbReference type="SMART" id="SM00355">
    <property type="entry name" value="ZnF_C2H2"/>
    <property type="match status" value="8"/>
</dbReference>
<evidence type="ECO:0000256" key="3">
    <source>
        <dbReference type="ARBA" id="ARBA00022723"/>
    </source>
</evidence>
<dbReference type="AlphaFoldDB" id="A0AAV4V5I9"/>
<organism evidence="14 15">
    <name type="scientific">Caerostris darwini</name>
    <dbReference type="NCBI Taxonomy" id="1538125"/>
    <lineage>
        <taxon>Eukaryota</taxon>
        <taxon>Metazoa</taxon>
        <taxon>Ecdysozoa</taxon>
        <taxon>Arthropoda</taxon>
        <taxon>Chelicerata</taxon>
        <taxon>Arachnida</taxon>
        <taxon>Araneae</taxon>
        <taxon>Araneomorphae</taxon>
        <taxon>Entelegynae</taxon>
        <taxon>Araneoidea</taxon>
        <taxon>Araneidae</taxon>
        <taxon>Caerostris</taxon>
    </lineage>
</organism>
<comment type="subcellular location">
    <subcellularLocation>
        <location evidence="1">Nucleus</location>
    </subcellularLocation>
</comment>
<feature type="compositionally biased region" description="Acidic residues" evidence="12">
    <location>
        <begin position="394"/>
        <end position="403"/>
    </location>
</feature>
<comment type="caution">
    <text evidence="14">The sequence shown here is derived from an EMBL/GenBank/DDBJ whole genome shotgun (WGS) entry which is preliminary data.</text>
</comment>
<name>A0AAV4V5I9_9ARAC</name>
<dbReference type="PANTHER" id="PTHR24393:SF15">
    <property type="entry name" value="IP01243P-RELATED"/>
    <property type="match status" value="1"/>
</dbReference>
<feature type="domain" description="C2H2-type" evidence="13">
    <location>
        <begin position="312"/>
        <end position="339"/>
    </location>
</feature>
<evidence type="ECO:0000259" key="13">
    <source>
        <dbReference type="PROSITE" id="PS50157"/>
    </source>
</evidence>
<feature type="domain" description="C2H2-type" evidence="13">
    <location>
        <begin position="368"/>
        <end position="395"/>
    </location>
</feature>
<proteinExistence type="inferred from homology"/>
<evidence type="ECO:0000256" key="5">
    <source>
        <dbReference type="ARBA" id="ARBA00022771"/>
    </source>
</evidence>
<protein>
    <recommendedName>
        <fullName evidence="13">C2H2-type domain-containing protein</fullName>
    </recommendedName>
</protein>
<dbReference type="PROSITE" id="PS00028">
    <property type="entry name" value="ZINC_FINGER_C2H2_1"/>
    <property type="match status" value="5"/>
</dbReference>
<evidence type="ECO:0000256" key="10">
    <source>
        <dbReference type="ARBA" id="ARBA00023242"/>
    </source>
</evidence>
<keyword evidence="6" id="KW-0862">Zinc</keyword>
<dbReference type="GO" id="GO:0001228">
    <property type="term" value="F:DNA-binding transcription activator activity, RNA polymerase II-specific"/>
    <property type="evidence" value="ECO:0007669"/>
    <property type="project" value="TreeGrafter"/>
</dbReference>
<dbReference type="InterPro" id="IPR036236">
    <property type="entry name" value="Znf_C2H2_sf"/>
</dbReference>
<dbReference type="Pfam" id="PF00096">
    <property type="entry name" value="zf-C2H2"/>
    <property type="match status" value="3"/>
</dbReference>
<feature type="domain" description="C2H2-type" evidence="13">
    <location>
        <begin position="478"/>
        <end position="505"/>
    </location>
</feature>
<keyword evidence="3" id="KW-0479">Metal-binding</keyword>
<evidence type="ECO:0000256" key="8">
    <source>
        <dbReference type="ARBA" id="ARBA00023125"/>
    </source>
</evidence>